<feature type="transmembrane region" description="Helical" evidence="1">
    <location>
        <begin position="40"/>
        <end position="60"/>
    </location>
</feature>
<keyword evidence="1" id="KW-0472">Membrane</keyword>
<reference evidence="2" key="1">
    <citation type="submission" date="2018-05" db="EMBL/GenBank/DDBJ databases">
        <authorList>
            <person name="Lanie J.A."/>
            <person name="Ng W.-L."/>
            <person name="Kazmierczak K.M."/>
            <person name="Andrzejewski T.M."/>
            <person name="Davidsen T.M."/>
            <person name="Wayne K.J."/>
            <person name="Tettelin H."/>
            <person name="Glass J.I."/>
            <person name="Rusch D."/>
            <person name="Podicherti R."/>
            <person name="Tsui H.-C.T."/>
            <person name="Winkler M.E."/>
        </authorList>
    </citation>
    <scope>NUCLEOTIDE SEQUENCE</scope>
</reference>
<feature type="non-terminal residue" evidence="2">
    <location>
        <position position="96"/>
    </location>
</feature>
<dbReference type="AlphaFoldDB" id="A0A382GUA8"/>
<feature type="transmembrane region" description="Helical" evidence="1">
    <location>
        <begin position="72"/>
        <end position="92"/>
    </location>
</feature>
<sequence>MIWKRQIPILIVTLVGSITLFGWFIDQPNIKEFVNDDATQWFDILASFAIILGALNLIKLQVQKVLYQKPGWIYSVVAILGFIFAIIAGFFVKGVD</sequence>
<proteinExistence type="predicted"/>
<feature type="transmembrane region" description="Helical" evidence="1">
    <location>
        <begin position="7"/>
        <end position="25"/>
    </location>
</feature>
<accession>A0A382GUA8</accession>
<name>A0A382GUA8_9ZZZZ</name>
<keyword evidence="1" id="KW-0812">Transmembrane</keyword>
<organism evidence="2">
    <name type="scientific">marine metagenome</name>
    <dbReference type="NCBI Taxonomy" id="408172"/>
    <lineage>
        <taxon>unclassified sequences</taxon>
        <taxon>metagenomes</taxon>
        <taxon>ecological metagenomes</taxon>
    </lineage>
</organism>
<protein>
    <submittedName>
        <fullName evidence="2">Uncharacterized protein</fullName>
    </submittedName>
</protein>
<dbReference type="EMBL" id="UINC01057214">
    <property type="protein sequence ID" value="SVB78133.1"/>
    <property type="molecule type" value="Genomic_DNA"/>
</dbReference>
<gene>
    <name evidence="2" type="ORF">METZ01_LOCUS230987</name>
</gene>
<evidence type="ECO:0000313" key="2">
    <source>
        <dbReference type="EMBL" id="SVB78133.1"/>
    </source>
</evidence>
<evidence type="ECO:0000256" key="1">
    <source>
        <dbReference type="SAM" id="Phobius"/>
    </source>
</evidence>
<keyword evidence="1" id="KW-1133">Transmembrane helix</keyword>